<dbReference type="PANTHER" id="PTHR11142:SF0">
    <property type="entry name" value="TRNA PSEUDOURIDINE SYNTHASE-LIKE 1"/>
    <property type="match status" value="1"/>
</dbReference>
<gene>
    <name evidence="4" type="primary">truA</name>
    <name evidence="10" type="ORF">HNP73_001695</name>
</gene>
<comment type="function">
    <text evidence="4">Formation of pseudouridine at positions 38, 39 and 40 in the anticodon stem and loop of transfer RNAs.</text>
</comment>
<organism evidence="10 11">
    <name type="scientific">Amaricoccus macauensis</name>
    <dbReference type="NCBI Taxonomy" id="57001"/>
    <lineage>
        <taxon>Bacteria</taxon>
        <taxon>Pseudomonadati</taxon>
        <taxon>Pseudomonadota</taxon>
        <taxon>Alphaproteobacteria</taxon>
        <taxon>Rhodobacterales</taxon>
        <taxon>Paracoccaceae</taxon>
        <taxon>Amaricoccus</taxon>
    </lineage>
</organism>
<feature type="domain" description="Pseudouridine synthase I TruA alpha/beta" evidence="9">
    <location>
        <begin position="9"/>
        <end position="104"/>
    </location>
</feature>
<comment type="caution">
    <text evidence="10">The sequence shown here is derived from an EMBL/GenBank/DDBJ whole genome shotgun (WGS) entry which is preliminary data.</text>
</comment>
<dbReference type="GO" id="GO:0160147">
    <property type="term" value="F:tRNA pseudouridine(38-40) synthase activity"/>
    <property type="evidence" value="ECO:0007669"/>
    <property type="project" value="UniProtKB-EC"/>
</dbReference>
<dbReference type="PIRSF" id="PIRSF001430">
    <property type="entry name" value="tRNA_psdUrid_synth"/>
    <property type="match status" value="1"/>
</dbReference>
<protein>
    <recommendedName>
        <fullName evidence="4">tRNA pseudouridine synthase A</fullName>
        <ecNumber evidence="4">5.4.99.12</ecNumber>
    </recommendedName>
    <alternativeName>
        <fullName evidence="4">tRNA pseudouridine(38-40) synthase</fullName>
    </alternativeName>
    <alternativeName>
        <fullName evidence="4">tRNA pseudouridylate synthase I</fullName>
    </alternativeName>
    <alternativeName>
        <fullName evidence="4">tRNA-uridine isomerase I</fullName>
    </alternativeName>
</protein>
<name>A0A840SFP7_9RHOB</name>
<evidence type="ECO:0000313" key="10">
    <source>
        <dbReference type="EMBL" id="MBB5221759.1"/>
    </source>
</evidence>
<feature type="domain" description="Pseudouridine synthase I TruA alpha/beta" evidence="9">
    <location>
        <begin position="145"/>
        <end position="250"/>
    </location>
</feature>
<dbReference type="Proteomes" id="UP000549457">
    <property type="component" value="Unassembled WGS sequence"/>
</dbReference>
<keyword evidence="3 4" id="KW-0413">Isomerase</keyword>
<dbReference type="InterPro" id="IPR020094">
    <property type="entry name" value="TruA/RsuA/RluB/E/F_N"/>
</dbReference>
<comment type="catalytic activity">
    <reaction evidence="4 7">
        <text>uridine(38/39/40) in tRNA = pseudouridine(38/39/40) in tRNA</text>
        <dbReference type="Rhea" id="RHEA:22376"/>
        <dbReference type="Rhea" id="RHEA-COMP:10085"/>
        <dbReference type="Rhea" id="RHEA-COMP:10087"/>
        <dbReference type="ChEBI" id="CHEBI:65314"/>
        <dbReference type="ChEBI" id="CHEBI:65315"/>
        <dbReference type="EC" id="5.4.99.12"/>
    </reaction>
</comment>
<evidence type="ECO:0000256" key="5">
    <source>
        <dbReference type="PIRSR" id="PIRSR001430-1"/>
    </source>
</evidence>
<dbReference type="Gene3D" id="3.30.70.660">
    <property type="entry name" value="Pseudouridine synthase I, catalytic domain, C-terminal subdomain"/>
    <property type="match status" value="1"/>
</dbReference>
<comment type="caution">
    <text evidence="4">Lacks conserved residue(s) required for the propagation of feature annotation.</text>
</comment>
<evidence type="ECO:0000256" key="7">
    <source>
        <dbReference type="RuleBase" id="RU003792"/>
    </source>
</evidence>
<accession>A0A840SFP7</accession>
<evidence type="ECO:0000256" key="6">
    <source>
        <dbReference type="PIRSR" id="PIRSR001430-2"/>
    </source>
</evidence>
<evidence type="ECO:0000313" key="11">
    <source>
        <dbReference type="Proteomes" id="UP000549457"/>
    </source>
</evidence>
<dbReference type="InterPro" id="IPR020097">
    <property type="entry name" value="PsdUridine_synth_TruA_a/b_dom"/>
</dbReference>
<dbReference type="GO" id="GO:0003723">
    <property type="term" value="F:RNA binding"/>
    <property type="evidence" value="ECO:0007669"/>
    <property type="project" value="InterPro"/>
</dbReference>
<dbReference type="EMBL" id="JACHFM010000002">
    <property type="protein sequence ID" value="MBB5221759.1"/>
    <property type="molecule type" value="Genomic_DNA"/>
</dbReference>
<evidence type="ECO:0000259" key="9">
    <source>
        <dbReference type="Pfam" id="PF01416"/>
    </source>
</evidence>
<feature type="compositionally biased region" description="Gly residues" evidence="8">
    <location>
        <begin position="260"/>
        <end position="271"/>
    </location>
</feature>
<reference evidence="10 11" key="1">
    <citation type="submission" date="2020-08" db="EMBL/GenBank/DDBJ databases">
        <title>Genomic Encyclopedia of Type Strains, Phase IV (KMG-IV): sequencing the most valuable type-strain genomes for metagenomic binning, comparative biology and taxonomic classification.</title>
        <authorList>
            <person name="Goeker M."/>
        </authorList>
    </citation>
    <scope>NUCLEOTIDE SEQUENCE [LARGE SCALE GENOMIC DNA]</scope>
    <source>
        <strain evidence="10 11">DSM 101730</strain>
    </source>
</reference>
<comment type="similarity">
    <text evidence="1 4 7">Belongs to the tRNA pseudouridine synthase TruA family.</text>
</comment>
<dbReference type="EC" id="5.4.99.12" evidence="4"/>
<keyword evidence="11" id="KW-1185">Reference proteome</keyword>
<proteinExistence type="inferred from homology"/>
<dbReference type="InterPro" id="IPR001406">
    <property type="entry name" value="PsdUridine_synth_TruA"/>
</dbReference>
<evidence type="ECO:0000256" key="3">
    <source>
        <dbReference type="ARBA" id="ARBA00023235"/>
    </source>
</evidence>
<dbReference type="Pfam" id="PF01416">
    <property type="entry name" value="PseudoU_synth_1"/>
    <property type="match status" value="2"/>
</dbReference>
<dbReference type="NCBIfam" id="TIGR00071">
    <property type="entry name" value="hisT_truA"/>
    <property type="match status" value="1"/>
</dbReference>
<sequence length="286" mass="30582">MPRYALKIEYDGRPFVGWQWQAAHPSVQRRLDDAIARIAPEAPTVTGAGRTDAGVHATGQVAHVDIARSWEPARLLAAVNAHLRPEPVAVVAVAEVDPEFHARFSAVEREYLFRLIARRAPLVHERGLAWRVGHELDVAAMRAGAAALIGRHDFTTFRSSTCQAKSPVRTLDEVTITEVALPTGVEYRFRLRARSFLHNQVRGIVGTLERVGAGYWSPGRVAEALAARERAACGPVCPPGGLYLAAVRYPFDPFGDPGSAGAGVSSGGSGVEGSAAAGWPAVQSPS</sequence>
<dbReference type="InterPro" id="IPR020103">
    <property type="entry name" value="PsdUridine_synth_cat_dom_sf"/>
</dbReference>
<evidence type="ECO:0000256" key="1">
    <source>
        <dbReference type="ARBA" id="ARBA00009375"/>
    </source>
</evidence>
<feature type="binding site" evidence="4 6">
    <location>
        <position position="111"/>
    </location>
    <ligand>
        <name>substrate</name>
    </ligand>
</feature>
<feature type="region of interest" description="Disordered" evidence="8">
    <location>
        <begin position="260"/>
        <end position="286"/>
    </location>
</feature>
<evidence type="ECO:0000256" key="4">
    <source>
        <dbReference type="HAMAP-Rule" id="MF_00171"/>
    </source>
</evidence>
<dbReference type="PANTHER" id="PTHR11142">
    <property type="entry name" value="PSEUDOURIDYLATE SYNTHASE"/>
    <property type="match status" value="1"/>
</dbReference>
<dbReference type="AlphaFoldDB" id="A0A840SFP7"/>
<dbReference type="HAMAP" id="MF_00171">
    <property type="entry name" value="TruA"/>
    <property type="match status" value="1"/>
</dbReference>
<evidence type="ECO:0000256" key="8">
    <source>
        <dbReference type="SAM" id="MobiDB-lite"/>
    </source>
</evidence>
<dbReference type="GO" id="GO:0031119">
    <property type="term" value="P:tRNA pseudouridine synthesis"/>
    <property type="evidence" value="ECO:0007669"/>
    <property type="project" value="UniProtKB-UniRule"/>
</dbReference>
<dbReference type="CDD" id="cd02570">
    <property type="entry name" value="PseudoU_synth_EcTruA"/>
    <property type="match status" value="1"/>
</dbReference>
<keyword evidence="2 4" id="KW-0819">tRNA processing</keyword>
<dbReference type="SUPFAM" id="SSF55120">
    <property type="entry name" value="Pseudouridine synthase"/>
    <property type="match status" value="1"/>
</dbReference>
<feature type="active site" description="Nucleophile" evidence="4 5">
    <location>
        <position position="52"/>
    </location>
</feature>
<dbReference type="Gene3D" id="3.30.70.580">
    <property type="entry name" value="Pseudouridine synthase I, catalytic domain, N-terminal subdomain"/>
    <property type="match status" value="1"/>
</dbReference>
<evidence type="ECO:0000256" key="2">
    <source>
        <dbReference type="ARBA" id="ARBA00022694"/>
    </source>
</evidence>
<dbReference type="FunFam" id="3.30.70.580:FF:000001">
    <property type="entry name" value="tRNA pseudouridine synthase A"/>
    <property type="match status" value="1"/>
</dbReference>
<comment type="subunit">
    <text evidence="4">Homodimer.</text>
</comment>
<dbReference type="InterPro" id="IPR020095">
    <property type="entry name" value="PsdUridine_synth_TruA_C"/>
</dbReference>